<dbReference type="PANTHER" id="PTHR15127:SF32">
    <property type="entry name" value="HEAVYWEIGHT, ISOFORM A"/>
    <property type="match status" value="1"/>
</dbReference>
<evidence type="ECO:0000256" key="3">
    <source>
        <dbReference type="SAM" id="MobiDB-lite"/>
    </source>
</evidence>
<protein>
    <submittedName>
        <fullName evidence="6">SH2 domain-containing protein</fullName>
    </submittedName>
</protein>
<dbReference type="PANTHER" id="PTHR15127">
    <property type="entry name" value="HEAVYWEIGHT, ISOFORM A"/>
    <property type="match status" value="1"/>
</dbReference>
<sequence length="264" mass="30180">MMEEAQYDVPWEFKLRNSLNALKARPQSAGPEPGPSHFSDLIASHHRDTSTGSFSSAKAVPNSSPVRVKFINTPSPPANERGQRQASVQRRQHEYYPRVNIGGLACVENVYTMEPPYNERQVDQSTDTQFHHKPHKSTPILFSETPQAERRHRSKFDEKAMIHENMDRVEAEKILSNGQVGDYLLRQRPEGNLAMSLRGQKAVLHIKLEQRNGKWILGEGPEFRSLGSVLRCYRNSELPIKNAENVRLREPVRTDEIHIVTQKL</sequence>
<feature type="region of interest" description="Disordered" evidence="3">
    <location>
        <begin position="22"/>
        <end position="91"/>
    </location>
</feature>
<dbReference type="eggNOG" id="ENOG502SA57">
    <property type="taxonomic scope" value="Eukaryota"/>
</dbReference>
<dbReference type="Pfam" id="PF00017">
    <property type="entry name" value="SH2"/>
    <property type="match status" value="1"/>
</dbReference>
<evidence type="ECO:0000313" key="6">
    <source>
        <dbReference type="WBParaSite" id="BXY_1139100.1"/>
    </source>
</evidence>
<dbReference type="Proteomes" id="UP000095284">
    <property type="component" value="Unplaced"/>
</dbReference>
<feature type="domain" description="SH2" evidence="4">
    <location>
        <begin position="161"/>
        <end position="252"/>
    </location>
</feature>
<dbReference type="AlphaFoldDB" id="A0A1I7SED2"/>
<reference evidence="6" key="1">
    <citation type="submission" date="2016-11" db="UniProtKB">
        <authorList>
            <consortium name="WormBaseParasite"/>
        </authorList>
    </citation>
    <scope>IDENTIFICATION</scope>
</reference>
<dbReference type="WBParaSite" id="BXY_1139100.1">
    <property type="protein sequence ID" value="BXY_1139100.1"/>
    <property type="gene ID" value="BXY_1139100"/>
</dbReference>
<evidence type="ECO:0000256" key="1">
    <source>
        <dbReference type="ARBA" id="ARBA00022999"/>
    </source>
</evidence>
<feature type="compositionally biased region" description="Polar residues" evidence="3">
    <location>
        <begin position="50"/>
        <end position="65"/>
    </location>
</feature>
<keyword evidence="1 2" id="KW-0727">SH2 domain</keyword>
<dbReference type="PROSITE" id="PS50001">
    <property type="entry name" value="SH2"/>
    <property type="match status" value="1"/>
</dbReference>
<evidence type="ECO:0000259" key="4">
    <source>
        <dbReference type="PROSITE" id="PS50001"/>
    </source>
</evidence>
<evidence type="ECO:0000313" key="5">
    <source>
        <dbReference type="Proteomes" id="UP000095284"/>
    </source>
</evidence>
<organism evidence="5 6">
    <name type="scientific">Bursaphelenchus xylophilus</name>
    <name type="common">Pinewood nematode worm</name>
    <name type="synonym">Aphelenchoides xylophilus</name>
    <dbReference type="NCBI Taxonomy" id="6326"/>
    <lineage>
        <taxon>Eukaryota</taxon>
        <taxon>Metazoa</taxon>
        <taxon>Ecdysozoa</taxon>
        <taxon>Nematoda</taxon>
        <taxon>Chromadorea</taxon>
        <taxon>Rhabditida</taxon>
        <taxon>Tylenchina</taxon>
        <taxon>Tylenchomorpha</taxon>
        <taxon>Aphelenchoidea</taxon>
        <taxon>Aphelenchoididae</taxon>
        <taxon>Bursaphelenchus</taxon>
    </lineage>
</organism>
<name>A0A1I7SED2_BURXY</name>
<dbReference type="InterPro" id="IPR036860">
    <property type="entry name" value="SH2_dom_sf"/>
</dbReference>
<dbReference type="GO" id="GO:0001784">
    <property type="term" value="F:phosphotyrosine residue binding"/>
    <property type="evidence" value="ECO:0007669"/>
    <property type="project" value="TreeGrafter"/>
</dbReference>
<dbReference type="SUPFAM" id="SSF55550">
    <property type="entry name" value="SH2 domain"/>
    <property type="match status" value="1"/>
</dbReference>
<dbReference type="InterPro" id="IPR051846">
    <property type="entry name" value="SH2_domain_adapters"/>
</dbReference>
<dbReference type="SMART" id="SM00252">
    <property type="entry name" value="SH2"/>
    <property type="match status" value="1"/>
</dbReference>
<accession>A0A1I7SED2</accession>
<dbReference type="Gene3D" id="3.30.505.10">
    <property type="entry name" value="SH2 domain"/>
    <property type="match status" value="1"/>
</dbReference>
<evidence type="ECO:0000256" key="2">
    <source>
        <dbReference type="PROSITE-ProRule" id="PRU00191"/>
    </source>
</evidence>
<proteinExistence type="predicted"/>
<dbReference type="InterPro" id="IPR000980">
    <property type="entry name" value="SH2"/>
</dbReference>